<evidence type="ECO:0000256" key="9">
    <source>
        <dbReference type="ARBA" id="ARBA00023204"/>
    </source>
</evidence>
<evidence type="ECO:0000256" key="8">
    <source>
        <dbReference type="ARBA" id="ARBA00022842"/>
    </source>
</evidence>
<gene>
    <name evidence="14" type="ORF">CRD60_01965</name>
</gene>
<dbReference type="PROSITE" id="PS51462">
    <property type="entry name" value="NUDIX"/>
    <property type="match status" value="1"/>
</dbReference>
<name>A0A366KBY1_9BIFI</name>
<evidence type="ECO:0000259" key="13">
    <source>
        <dbReference type="PROSITE" id="PS51462"/>
    </source>
</evidence>
<evidence type="ECO:0000256" key="10">
    <source>
        <dbReference type="ARBA" id="ARBA00035861"/>
    </source>
</evidence>
<dbReference type="GO" id="GO:0008413">
    <property type="term" value="F:8-oxo-7,8-dihydroguanosine triphosphate pyrophosphatase activity"/>
    <property type="evidence" value="ECO:0007669"/>
    <property type="project" value="TreeGrafter"/>
</dbReference>
<keyword evidence="5" id="KW-0479">Metal-binding</keyword>
<feature type="domain" description="Nudix hydrolase" evidence="13">
    <location>
        <begin position="10"/>
        <end position="134"/>
    </location>
</feature>
<dbReference type="InterPro" id="IPR020084">
    <property type="entry name" value="NUDIX_hydrolase_CS"/>
</dbReference>
<protein>
    <recommendedName>
        <fullName evidence="11">8-oxo-dGTP diphosphatase</fullName>
        <ecNumber evidence="11">3.6.1.55</ecNumber>
    </recommendedName>
</protein>
<sequence>MADSSEATPRLLHVVGAAIVKNEKILCAERGEGKTLSGYWEFPGGKIEADETPQAALVREIQEELNCRIAVLDRICSSHYDYKFGRVILTVFECRLVEGEPQLTEHSQLKWLSPQELSELKWAPADRPAARMLIQGMNNKR</sequence>
<dbReference type="GO" id="GO:0035539">
    <property type="term" value="F:8-oxo-7,8-dihydrodeoxyguanosine triphosphate pyrophosphatase activity"/>
    <property type="evidence" value="ECO:0007669"/>
    <property type="project" value="UniProtKB-EC"/>
</dbReference>
<dbReference type="Proteomes" id="UP000252530">
    <property type="component" value="Unassembled WGS sequence"/>
</dbReference>
<comment type="catalytic activity">
    <reaction evidence="10">
        <text>8-oxo-dGTP + H2O = 8-oxo-dGMP + diphosphate + H(+)</text>
        <dbReference type="Rhea" id="RHEA:31575"/>
        <dbReference type="ChEBI" id="CHEBI:15377"/>
        <dbReference type="ChEBI" id="CHEBI:15378"/>
        <dbReference type="ChEBI" id="CHEBI:33019"/>
        <dbReference type="ChEBI" id="CHEBI:63224"/>
        <dbReference type="ChEBI" id="CHEBI:77896"/>
        <dbReference type="EC" id="3.6.1.55"/>
    </reaction>
</comment>
<proteinExistence type="inferred from homology"/>
<reference evidence="14 15" key="1">
    <citation type="submission" date="2017-10" db="EMBL/GenBank/DDBJ databases">
        <title>Bifidobacterium xylocopum sp. nov. and Bifidobacterium aemilianum sp. nov., from the carpenter bee (Xylocopa violacea) digestive tract.</title>
        <authorList>
            <person name="Alberoni D."/>
            <person name="Baffoni L."/>
            <person name="Di Gioia D."/>
            <person name="Gaggia F."/>
            <person name="Biavati B."/>
        </authorList>
    </citation>
    <scope>NUCLEOTIDE SEQUENCE [LARGE SCALE GENOMIC DNA]</scope>
    <source>
        <strain evidence="14 15">XV10</strain>
    </source>
</reference>
<accession>A0A366KBY1</accession>
<dbReference type="OrthoDB" id="9804442at2"/>
<dbReference type="PANTHER" id="PTHR47707">
    <property type="entry name" value="8-OXO-DGTP DIPHOSPHATASE"/>
    <property type="match status" value="1"/>
</dbReference>
<dbReference type="EC" id="3.6.1.55" evidence="11"/>
<evidence type="ECO:0000256" key="2">
    <source>
        <dbReference type="ARBA" id="ARBA00005582"/>
    </source>
</evidence>
<keyword evidence="7 12" id="KW-0378">Hydrolase</keyword>
<evidence type="ECO:0000313" key="15">
    <source>
        <dbReference type="Proteomes" id="UP000252530"/>
    </source>
</evidence>
<keyword evidence="9" id="KW-0234">DNA repair</keyword>
<dbReference type="Pfam" id="PF00293">
    <property type="entry name" value="NUDIX"/>
    <property type="match status" value="1"/>
</dbReference>
<keyword evidence="4" id="KW-0235">DNA replication</keyword>
<dbReference type="GO" id="GO:0006281">
    <property type="term" value="P:DNA repair"/>
    <property type="evidence" value="ECO:0007669"/>
    <property type="project" value="UniProtKB-KW"/>
</dbReference>
<evidence type="ECO:0000256" key="3">
    <source>
        <dbReference type="ARBA" id="ARBA00022457"/>
    </source>
</evidence>
<dbReference type="PRINTS" id="PR00502">
    <property type="entry name" value="NUDIXFAMILY"/>
</dbReference>
<evidence type="ECO:0000256" key="5">
    <source>
        <dbReference type="ARBA" id="ARBA00022723"/>
    </source>
</evidence>
<evidence type="ECO:0000256" key="12">
    <source>
        <dbReference type="RuleBase" id="RU003476"/>
    </source>
</evidence>
<dbReference type="RefSeq" id="WP_113859605.1">
    <property type="nucleotide sequence ID" value="NZ_PDCG01000001.1"/>
</dbReference>
<dbReference type="AlphaFoldDB" id="A0A366KBY1"/>
<dbReference type="InterPro" id="IPR015797">
    <property type="entry name" value="NUDIX_hydrolase-like_dom_sf"/>
</dbReference>
<dbReference type="GO" id="GO:0046872">
    <property type="term" value="F:metal ion binding"/>
    <property type="evidence" value="ECO:0007669"/>
    <property type="project" value="UniProtKB-KW"/>
</dbReference>
<dbReference type="GO" id="GO:0006260">
    <property type="term" value="P:DNA replication"/>
    <property type="evidence" value="ECO:0007669"/>
    <property type="project" value="UniProtKB-KW"/>
</dbReference>
<evidence type="ECO:0000313" key="14">
    <source>
        <dbReference type="EMBL" id="RBP98633.1"/>
    </source>
</evidence>
<dbReference type="Gene3D" id="3.90.79.10">
    <property type="entry name" value="Nucleoside Triphosphate Pyrophosphohydrolase"/>
    <property type="match status" value="1"/>
</dbReference>
<dbReference type="PANTHER" id="PTHR47707:SF1">
    <property type="entry name" value="NUDIX HYDROLASE FAMILY PROTEIN"/>
    <property type="match status" value="1"/>
</dbReference>
<dbReference type="EMBL" id="PDCG01000001">
    <property type="protein sequence ID" value="RBP98633.1"/>
    <property type="molecule type" value="Genomic_DNA"/>
</dbReference>
<evidence type="ECO:0000256" key="6">
    <source>
        <dbReference type="ARBA" id="ARBA00022763"/>
    </source>
</evidence>
<organism evidence="14 15">
    <name type="scientific">Bifidobacterium aemilianum</name>
    <dbReference type="NCBI Taxonomy" id="2493120"/>
    <lineage>
        <taxon>Bacteria</taxon>
        <taxon>Bacillati</taxon>
        <taxon>Actinomycetota</taxon>
        <taxon>Actinomycetes</taxon>
        <taxon>Bifidobacteriales</taxon>
        <taxon>Bifidobacteriaceae</taxon>
        <taxon>Bifidobacterium</taxon>
    </lineage>
</organism>
<dbReference type="GO" id="GO:0044715">
    <property type="term" value="F:8-oxo-dGDP phosphatase activity"/>
    <property type="evidence" value="ECO:0007669"/>
    <property type="project" value="TreeGrafter"/>
</dbReference>
<dbReference type="InterPro" id="IPR000086">
    <property type="entry name" value="NUDIX_hydrolase_dom"/>
</dbReference>
<keyword evidence="6" id="KW-0227">DNA damage</keyword>
<keyword evidence="3" id="KW-0515">Mutator protein</keyword>
<dbReference type="PROSITE" id="PS00893">
    <property type="entry name" value="NUDIX_BOX"/>
    <property type="match status" value="1"/>
</dbReference>
<dbReference type="InterPro" id="IPR020476">
    <property type="entry name" value="Nudix_hydrolase"/>
</dbReference>
<dbReference type="CDD" id="cd03425">
    <property type="entry name" value="NUDIX_MutT_NudA_like"/>
    <property type="match status" value="1"/>
</dbReference>
<comment type="similarity">
    <text evidence="2 12">Belongs to the Nudix hydrolase family.</text>
</comment>
<dbReference type="GO" id="GO:0044716">
    <property type="term" value="F:8-oxo-GDP phosphatase activity"/>
    <property type="evidence" value="ECO:0007669"/>
    <property type="project" value="TreeGrafter"/>
</dbReference>
<evidence type="ECO:0000256" key="11">
    <source>
        <dbReference type="ARBA" id="ARBA00038905"/>
    </source>
</evidence>
<keyword evidence="15" id="KW-1185">Reference proteome</keyword>
<comment type="cofactor">
    <cofactor evidence="1">
        <name>Mg(2+)</name>
        <dbReference type="ChEBI" id="CHEBI:18420"/>
    </cofactor>
</comment>
<dbReference type="SUPFAM" id="SSF55811">
    <property type="entry name" value="Nudix"/>
    <property type="match status" value="1"/>
</dbReference>
<keyword evidence="8" id="KW-0460">Magnesium</keyword>
<evidence type="ECO:0000256" key="7">
    <source>
        <dbReference type="ARBA" id="ARBA00022801"/>
    </source>
</evidence>
<dbReference type="InterPro" id="IPR047127">
    <property type="entry name" value="MutT-like"/>
</dbReference>
<evidence type="ECO:0000256" key="1">
    <source>
        <dbReference type="ARBA" id="ARBA00001946"/>
    </source>
</evidence>
<evidence type="ECO:0000256" key="4">
    <source>
        <dbReference type="ARBA" id="ARBA00022705"/>
    </source>
</evidence>
<comment type="caution">
    <text evidence="14">The sequence shown here is derived from an EMBL/GenBank/DDBJ whole genome shotgun (WGS) entry which is preliminary data.</text>
</comment>